<feature type="region of interest" description="Disordered" evidence="1">
    <location>
        <begin position="27"/>
        <end position="89"/>
    </location>
</feature>
<dbReference type="Proteomes" id="UP001446871">
    <property type="component" value="Unassembled WGS sequence"/>
</dbReference>
<feature type="compositionally biased region" description="Low complexity" evidence="1">
    <location>
        <begin position="59"/>
        <end position="71"/>
    </location>
</feature>
<dbReference type="EMBL" id="JAQQWM010000006">
    <property type="protein sequence ID" value="KAK8060810.1"/>
    <property type="molecule type" value="Genomic_DNA"/>
</dbReference>
<name>A0ABR1UPE9_9PEZI</name>
<keyword evidence="3" id="KW-1185">Reference proteome</keyword>
<feature type="compositionally biased region" description="Polar residues" evidence="1">
    <location>
        <begin position="72"/>
        <end position="86"/>
    </location>
</feature>
<sequence length="102" mass="10774">MVFPITIWAPTFQGAIDAIIACFGKEKKKKEEEEEKKQQEDEGPAQQGIPLEVFGVAEAAGTTTTSASASGPRTNQLGTAAEGTTTIEREVVVHRTLPASGS</sequence>
<feature type="compositionally biased region" description="Basic and acidic residues" evidence="1">
    <location>
        <begin position="29"/>
        <end position="40"/>
    </location>
</feature>
<protein>
    <submittedName>
        <fullName evidence="2">Uncharacterized protein</fullName>
    </submittedName>
</protein>
<evidence type="ECO:0000256" key="1">
    <source>
        <dbReference type="SAM" id="MobiDB-lite"/>
    </source>
</evidence>
<accession>A0ABR1UPE9</accession>
<gene>
    <name evidence="2" type="ORF">PG996_010740</name>
</gene>
<organism evidence="2 3">
    <name type="scientific">Apiospora saccharicola</name>
    <dbReference type="NCBI Taxonomy" id="335842"/>
    <lineage>
        <taxon>Eukaryota</taxon>
        <taxon>Fungi</taxon>
        <taxon>Dikarya</taxon>
        <taxon>Ascomycota</taxon>
        <taxon>Pezizomycotina</taxon>
        <taxon>Sordariomycetes</taxon>
        <taxon>Xylariomycetidae</taxon>
        <taxon>Amphisphaeriales</taxon>
        <taxon>Apiosporaceae</taxon>
        <taxon>Apiospora</taxon>
    </lineage>
</organism>
<comment type="caution">
    <text evidence="2">The sequence shown here is derived from an EMBL/GenBank/DDBJ whole genome shotgun (WGS) entry which is preliminary data.</text>
</comment>
<evidence type="ECO:0000313" key="3">
    <source>
        <dbReference type="Proteomes" id="UP001446871"/>
    </source>
</evidence>
<proteinExistence type="predicted"/>
<reference evidence="2 3" key="1">
    <citation type="submission" date="2023-01" db="EMBL/GenBank/DDBJ databases">
        <title>Analysis of 21 Apiospora genomes using comparative genomics revels a genus with tremendous synthesis potential of carbohydrate active enzymes and secondary metabolites.</title>
        <authorList>
            <person name="Sorensen T."/>
        </authorList>
    </citation>
    <scope>NUCLEOTIDE SEQUENCE [LARGE SCALE GENOMIC DNA]</scope>
    <source>
        <strain evidence="2 3">CBS 83171</strain>
    </source>
</reference>
<evidence type="ECO:0000313" key="2">
    <source>
        <dbReference type="EMBL" id="KAK8060810.1"/>
    </source>
</evidence>